<dbReference type="GO" id="GO:0005524">
    <property type="term" value="F:ATP binding"/>
    <property type="evidence" value="ECO:0007669"/>
    <property type="project" value="UniProtKB-KW"/>
</dbReference>
<dbReference type="Proteomes" id="UP000512167">
    <property type="component" value="Chromosome"/>
</dbReference>
<dbReference type="InterPro" id="IPR041682">
    <property type="entry name" value="AAA_14"/>
</dbReference>
<dbReference type="EMBL" id="CP051151">
    <property type="protein sequence ID" value="QLY40845.1"/>
    <property type="molecule type" value="Genomic_DNA"/>
</dbReference>
<accession>A0A7L6N798</accession>
<dbReference type="RefSeq" id="WP_312031695.1">
    <property type="nucleotide sequence ID" value="NZ_CP051151.1"/>
</dbReference>
<dbReference type="InterPro" id="IPR025420">
    <property type="entry name" value="DUF4143"/>
</dbReference>
<dbReference type="AlphaFoldDB" id="A0A7L6N798"/>
<evidence type="ECO:0000313" key="4">
    <source>
        <dbReference type="Proteomes" id="UP000512167"/>
    </source>
</evidence>
<protein>
    <submittedName>
        <fullName evidence="3">ATP-binding protein</fullName>
    </submittedName>
</protein>
<dbReference type="Pfam" id="PF13173">
    <property type="entry name" value="AAA_14"/>
    <property type="match status" value="1"/>
</dbReference>
<evidence type="ECO:0000259" key="2">
    <source>
        <dbReference type="Pfam" id="PF13635"/>
    </source>
</evidence>
<name>A0A7L6N798_9MOLU</name>
<keyword evidence="3" id="KW-0547">Nucleotide-binding</keyword>
<keyword evidence="3" id="KW-0067">ATP-binding</keyword>
<evidence type="ECO:0000313" key="3">
    <source>
        <dbReference type="EMBL" id="QLY40845.1"/>
    </source>
</evidence>
<reference evidence="3 4" key="1">
    <citation type="submission" date="2020-04" db="EMBL/GenBank/DDBJ databases">
        <authorList>
            <person name="Zheng R.K."/>
            <person name="Sun C.M."/>
        </authorList>
    </citation>
    <scope>NUCLEOTIDE SEQUENCE [LARGE SCALE GENOMIC DNA]</scope>
    <source>
        <strain evidence="4">zrk29</strain>
    </source>
</reference>
<keyword evidence="4" id="KW-1185">Reference proteome</keyword>
<dbReference type="KEGG" id="tbk:HF295_08245"/>
<gene>
    <name evidence="3" type="ORF">HF295_08245</name>
</gene>
<dbReference type="PANTHER" id="PTHR33295">
    <property type="entry name" value="ATPASE"/>
    <property type="match status" value="1"/>
</dbReference>
<feature type="domain" description="DUF4143" evidence="2">
    <location>
        <begin position="195"/>
        <end position="343"/>
    </location>
</feature>
<dbReference type="SUPFAM" id="SSF52540">
    <property type="entry name" value="P-loop containing nucleoside triphosphate hydrolases"/>
    <property type="match status" value="1"/>
</dbReference>
<dbReference type="SUPFAM" id="SSF52980">
    <property type="entry name" value="Restriction endonuclease-like"/>
    <property type="match status" value="1"/>
</dbReference>
<dbReference type="Pfam" id="PF13635">
    <property type="entry name" value="DUF4143"/>
    <property type="match status" value="1"/>
</dbReference>
<dbReference type="InterPro" id="IPR027417">
    <property type="entry name" value="P-loop_NTPase"/>
</dbReference>
<feature type="domain" description="AAA" evidence="1">
    <location>
        <begin position="20"/>
        <end position="149"/>
    </location>
</feature>
<organism evidence="3 4">
    <name type="scientific">Hujiaoplasma nucleasis</name>
    <dbReference type="NCBI Taxonomy" id="2725268"/>
    <lineage>
        <taxon>Bacteria</taxon>
        <taxon>Bacillati</taxon>
        <taxon>Mycoplasmatota</taxon>
        <taxon>Mollicutes</taxon>
        <taxon>Candidatus Izemoplasmatales</taxon>
        <taxon>Hujiaoplasmataceae</taxon>
        <taxon>Hujiaoplasma</taxon>
    </lineage>
</organism>
<sequence length="396" mass="46513">MINRPLYLNKLVKTIDNDLVKILVGVRRSGKSTLLKMIKQYLLNHNVLEEQIIDINFELIENDYLKSKDAFIAYVKENLVLNKKSYLFVDEIQELDNWARIINSLKVSENIDIYLTGSNARLFIGDHLTYLAGRYISFNVYPLSYEEYLKFKNIVEVNFSFYNEFLDSSFPALVLETHDDIKTMMKQDMFDTIFRRDMIMRGNISNESMFFRVARYILEHIGSSISINKITNTLNSLGLKISYGTIDSYIDLMTKSYFIYQCQRYDIKGKEILKTNGKYYVVDFGIRDQLIPNKTTNTGKVLENFIYLELVKHGYNVYVGKIGRDLEIDFVATKDDKKLYIQVSQSVIDPKTREREIKPFSLLKDMSKRYLVSFDSVMIESDYFEHLNVMDFINKL</sequence>
<proteinExistence type="predicted"/>
<dbReference type="PANTHER" id="PTHR33295:SF20">
    <property type="entry name" value="ATPASE"/>
    <property type="match status" value="1"/>
</dbReference>
<dbReference type="InterPro" id="IPR011335">
    <property type="entry name" value="Restrct_endonuc-II-like"/>
</dbReference>
<evidence type="ECO:0000259" key="1">
    <source>
        <dbReference type="Pfam" id="PF13173"/>
    </source>
</evidence>